<dbReference type="AlphaFoldDB" id="A0A8D9E1L8"/>
<evidence type="ECO:0000256" key="1">
    <source>
        <dbReference type="SAM" id="Phobius"/>
    </source>
</evidence>
<feature type="transmembrane region" description="Helical" evidence="1">
    <location>
        <begin position="23"/>
        <end position="47"/>
    </location>
</feature>
<evidence type="ECO:0000313" key="2">
    <source>
        <dbReference type="EMBL" id="CAG6736019.1"/>
    </source>
</evidence>
<keyword evidence="1" id="KW-1133">Transmembrane helix</keyword>
<protein>
    <submittedName>
        <fullName evidence="2">Uncharacterized protein</fullName>
    </submittedName>
</protein>
<dbReference type="EMBL" id="HBUF01397715">
    <property type="protein sequence ID" value="CAG6736019.1"/>
    <property type="molecule type" value="Transcribed_RNA"/>
</dbReference>
<organism evidence="2">
    <name type="scientific">Cacopsylla melanoneura</name>
    <dbReference type="NCBI Taxonomy" id="428564"/>
    <lineage>
        <taxon>Eukaryota</taxon>
        <taxon>Metazoa</taxon>
        <taxon>Ecdysozoa</taxon>
        <taxon>Arthropoda</taxon>
        <taxon>Hexapoda</taxon>
        <taxon>Insecta</taxon>
        <taxon>Pterygota</taxon>
        <taxon>Neoptera</taxon>
        <taxon>Paraneoptera</taxon>
        <taxon>Hemiptera</taxon>
        <taxon>Sternorrhyncha</taxon>
        <taxon>Psylloidea</taxon>
        <taxon>Psyllidae</taxon>
        <taxon>Psyllinae</taxon>
        <taxon>Cacopsylla</taxon>
    </lineage>
</organism>
<reference evidence="2" key="1">
    <citation type="submission" date="2021-05" db="EMBL/GenBank/DDBJ databases">
        <authorList>
            <person name="Alioto T."/>
            <person name="Alioto T."/>
            <person name="Gomez Garrido J."/>
        </authorList>
    </citation>
    <scope>NUCLEOTIDE SEQUENCE</scope>
</reference>
<keyword evidence="1" id="KW-0472">Membrane</keyword>
<proteinExistence type="predicted"/>
<keyword evidence="1" id="KW-0812">Transmembrane</keyword>
<accession>A0A8D9E1L8</accession>
<sequence length="107" mass="12640">MGSREVRELYISLSLSRTLSHPLSLSLSPCVYFILLSLCFIHLPLYFPPRYFEPFQNSLRHIYNGTLAFQSLVWVQWNGPLYRVFQVKVDNGFVRGYRTCKINKFFP</sequence>
<name>A0A8D9E1L8_9HEMI</name>